<evidence type="ECO:0000313" key="4">
    <source>
        <dbReference type="EMBL" id="SHK01917.1"/>
    </source>
</evidence>
<feature type="transmembrane region" description="Helical" evidence="3">
    <location>
        <begin position="366"/>
        <end position="384"/>
    </location>
</feature>
<dbReference type="InterPro" id="IPR046103">
    <property type="entry name" value="DUF6040"/>
</dbReference>
<proteinExistence type="predicted"/>
<accession>A0A1M6P1N5</accession>
<feature type="transmembrane region" description="Helical" evidence="3">
    <location>
        <begin position="249"/>
        <end position="269"/>
    </location>
</feature>
<organism evidence="4 5">
    <name type="scientific">Hespellia stercorisuis DSM 15480</name>
    <dbReference type="NCBI Taxonomy" id="1121950"/>
    <lineage>
        <taxon>Bacteria</taxon>
        <taxon>Bacillati</taxon>
        <taxon>Bacillota</taxon>
        <taxon>Clostridia</taxon>
        <taxon>Lachnospirales</taxon>
        <taxon>Lachnospiraceae</taxon>
        <taxon>Hespellia</taxon>
    </lineage>
</organism>
<keyword evidence="3" id="KW-0472">Membrane</keyword>
<evidence type="ECO:0000256" key="1">
    <source>
        <dbReference type="SAM" id="Coils"/>
    </source>
</evidence>
<reference evidence="4 5" key="1">
    <citation type="submission" date="2016-11" db="EMBL/GenBank/DDBJ databases">
        <authorList>
            <person name="Jaros S."/>
            <person name="Januszkiewicz K."/>
            <person name="Wedrychowicz H."/>
        </authorList>
    </citation>
    <scope>NUCLEOTIDE SEQUENCE [LARGE SCALE GENOMIC DNA]</scope>
    <source>
        <strain evidence="4 5">DSM 15480</strain>
    </source>
</reference>
<protein>
    <submittedName>
        <fullName evidence="4">Uncharacterized protein</fullName>
    </submittedName>
</protein>
<feature type="compositionally biased region" description="Basic and acidic residues" evidence="2">
    <location>
        <begin position="1"/>
        <end position="24"/>
    </location>
</feature>
<dbReference type="EMBL" id="FQZY01000026">
    <property type="protein sequence ID" value="SHK01917.1"/>
    <property type="molecule type" value="Genomic_DNA"/>
</dbReference>
<feature type="transmembrane region" description="Helical" evidence="3">
    <location>
        <begin position="390"/>
        <end position="411"/>
    </location>
</feature>
<feature type="region of interest" description="Disordered" evidence="2">
    <location>
        <begin position="1"/>
        <end position="33"/>
    </location>
</feature>
<dbReference type="RefSeq" id="WP_073109413.1">
    <property type="nucleotide sequence ID" value="NZ_FQZY01000026.1"/>
</dbReference>
<evidence type="ECO:0000313" key="5">
    <source>
        <dbReference type="Proteomes" id="UP000184301"/>
    </source>
</evidence>
<dbReference type="Pfam" id="PF19506">
    <property type="entry name" value="DUF6040"/>
    <property type="match status" value="1"/>
</dbReference>
<evidence type="ECO:0000256" key="3">
    <source>
        <dbReference type="SAM" id="Phobius"/>
    </source>
</evidence>
<feature type="transmembrane region" description="Helical" evidence="3">
    <location>
        <begin position="321"/>
        <end position="354"/>
    </location>
</feature>
<feature type="transmembrane region" description="Helical" evidence="3">
    <location>
        <begin position="431"/>
        <end position="450"/>
    </location>
</feature>
<dbReference type="Proteomes" id="UP000184301">
    <property type="component" value="Unassembled WGS sequence"/>
</dbReference>
<sequence>MNLKDKMKSDSPEPKLIESVKEKNNSTSIMQKSNLQSKELELLQKQSEALRQVTEQRDQLLMEGRKEDQTKIQLLSSEILELKSAITALRTELSSTQKINQSLSQSNDELRNSNGLMLRNVQKELQEKLTATQDILVSNKREAEIREANLIADCNLKVRTANERANEIEKRCFKDNVAASKARKAGEAFRDEHERILREQTEEIDKLAENKIATTIVSLKQAKELEIKHIQSICKSSIQKHKKYYASEYVAKEMWHVIIFIFCIVWLAIQAVSSNYFRNEAVVFSNWVKTYMIDSFDTVSSWATSSATISGGINHEIVANILYWIILIIVGLFSILLFYGVPVVVIMSGGFVYLRNSLFDKANRWVMIGSGIFFVAMSSEMFYTPKTNLLLLWLLVQVAIPLIRFVIIPLIGSFFDKWNSMDSDERRNVGCNIMMIIIVIAGFVFLIWSMQSCSADLAKMSH</sequence>
<evidence type="ECO:0000256" key="2">
    <source>
        <dbReference type="SAM" id="MobiDB-lite"/>
    </source>
</evidence>
<gene>
    <name evidence="4" type="ORF">SAMN02745243_01981</name>
</gene>
<keyword evidence="3" id="KW-1133">Transmembrane helix</keyword>
<keyword evidence="3" id="KW-0812">Transmembrane</keyword>
<feature type="coiled-coil region" evidence="1">
    <location>
        <begin position="151"/>
        <end position="210"/>
    </location>
</feature>
<keyword evidence="1" id="KW-0175">Coiled coil</keyword>
<keyword evidence="5" id="KW-1185">Reference proteome</keyword>
<dbReference type="AlphaFoldDB" id="A0A1M6P1N5"/>
<name>A0A1M6P1N5_9FIRM</name>
<feature type="coiled-coil region" evidence="1">
    <location>
        <begin position="43"/>
        <end position="92"/>
    </location>
</feature>